<dbReference type="EMBL" id="PCMW01000043">
    <property type="protein sequence ID" value="PDS24401.1"/>
    <property type="molecule type" value="Genomic_DNA"/>
</dbReference>
<dbReference type="AlphaFoldDB" id="A0A2H3KVA9"/>
<proteinExistence type="predicted"/>
<accession>A0A2H3KVA9</accession>
<organism evidence="1 2">
    <name type="scientific">Flavobacterium branchiophilum</name>
    <dbReference type="NCBI Taxonomy" id="55197"/>
    <lineage>
        <taxon>Bacteria</taxon>
        <taxon>Pseudomonadati</taxon>
        <taxon>Bacteroidota</taxon>
        <taxon>Flavobacteriia</taxon>
        <taxon>Flavobacteriales</taxon>
        <taxon>Flavobacteriaceae</taxon>
        <taxon>Flavobacterium</taxon>
    </lineage>
</organism>
<evidence type="ECO:0000313" key="2">
    <source>
        <dbReference type="Proteomes" id="UP000220828"/>
    </source>
</evidence>
<name>A0A2H3KVA9_9FLAO</name>
<sequence length="101" mass="11742">MNSKKTILFLMQTIDFQQDLFFIKKNSQQTSHFGTPFERCLSANQLDTSKPKIERVSMIFLQSKKTSNTIKIVLLTCLKLITIKSNSHEKFYIFSIITTCQ</sequence>
<protein>
    <submittedName>
        <fullName evidence="1">Uncharacterized protein</fullName>
    </submittedName>
</protein>
<reference evidence="1 2" key="1">
    <citation type="submission" date="2017-09" db="EMBL/GenBank/DDBJ databases">
        <title>Whole genomes of Flavobacteriaceae.</title>
        <authorList>
            <person name="Stine C."/>
            <person name="Li C."/>
            <person name="Tadesse D."/>
        </authorList>
    </citation>
    <scope>NUCLEOTIDE SEQUENCE [LARGE SCALE GENOMIC DNA]</scope>
    <source>
        <strain evidence="1 2">ATCC 35036</strain>
    </source>
</reference>
<evidence type="ECO:0000313" key="1">
    <source>
        <dbReference type="EMBL" id="PDS24401.1"/>
    </source>
</evidence>
<dbReference type="Proteomes" id="UP000220828">
    <property type="component" value="Unassembled WGS sequence"/>
</dbReference>
<comment type="caution">
    <text evidence="1">The sequence shown here is derived from an EMBL/GenBank/DDBJ whole genome shotgun (WGS) entry which is preliminary data.</text>
</comment>
<gene>
    <name evidence="1" type="ORF">B0A77_08335</name>
</gene>